<dbReference type="InterPro" id="IPR011528">
    <property type="entry name" value="NERD"/>
</dbReference>
<evidence type="ECO:0000259" key="3">
    <source>
        <dbReference type="PROSITE" id="PS50965"/>
    </source>
</evidence>
<dbReference type="OrthoDB" id="9810636at2"/>
<dbReference type="SUPFAM" id="SSF53807">
    <property type="entry name" value="Helical backbone' metal receptor"/>
    <property type="match status" value="1"/>
</dbReference>
<dbReference type="GO" id="GO:0046872">
    <property type="term" value="F:metal ion binding"/>
    <property type="evidence" value="ECO:0007669"/>
    <property type="project" value="InterPro"/>
</dbReference>
<dbReference type="Proteomes" id="UP000321574">
    <property type="component" value="Unassembled WGS sequence"/>
</dbReference>
<dbReference type="InterPro" id="IPR006129">
    <property type="entry name" value="AdhesinB"/>
</dbReference>
<feature type="region of interest" description="Disordered" evidence="1">
    <location>
        <begin position="122"/>
        <end position="146"/>
    </location>
</feature>
<name>A0A5C8NUT1_9BACI</name>
<dbReference type="AlphaFoldDB" id="A0A5C8NUT1"/>
<proteinExistence type="predicted"/>
<dbReference type="PROSITE" id="PS50965">
    <property type="entry name" value="NERD"/>
    <property type="match status" value="1"/>
</dbReference>
<dbReference type="InterPro" id="IPR006127">
    <property type="entry name" value="ZnuA-like"/>
</dbReference>
<evidence type="ECO:0000313" key="5">
    <source>
        <dbReference type="Proteomes" id="UP000321574"/>
    </source>
</evidence>
<comment type="caution">
    <text evidence="4">The sequence shown here is derived from an EMBL/GenBank/DDBJ whole genome shotgun (WGS) entry which is preliminary data.</text>
</comment>
<sequence>MKKYVIPFLVFTFIVLAGCSVTEDKESDKPIIYTSIYPIQYIVEQIAGDFVTVKSVYPPGVDAHTYEPASKDITEIAKGDAFIYLGAGMESFAETTRDALESQDISFVEIGENEDIFMETEDHGHEHEDEDEHEEGHEHDHHHEGVDPHIWLDPLRMVEMGEIIKNELVELYPEEKDYFNKNMDQLEKELKTLDTAFHDTLDHKKNKSLLVTHAAYGYWEEKYGIEQISINGLSSSDEPSQKELTNIAKIAKERELQYVIFDQAGSNRVSQIIQEHIGAEKRVIHNLEVLTEEDRKQKEDYISLMEKNLQILDEATK</sequence>
<feature type="chain" id="PRO_5039275451" evidence="2">
    <location>
        <begin position="18"/>
        <end position="317"/>
    </location>
</feature>
<dbReference type="PROSITE" id="PS51257">
    <property type="entry name" value="PROKAR_LIPOPROTEIN"/>
    <property type="match status" value="1"/>
</dbReference>
<organism evidence="4 5">
    <name type="scientific">Cerasibacillus terrae</name>
    <dbReference type="NCBI Taxonomy" id="2498845"/>
    <lineage>
        <taxon>Bacteria</taxon>
        <taxon>Bacillati</taxon>
        <taxon>Bacillota</taxon>
        <taxon>Bacilli</taxon>
        <taxon>Bacillales</taxon>
        <taxon>Bacillaceae</taxon>
        <taxon>Cerasibacillus</taxon>
    </lineage>
</organism>
<keyword evidence="5" id="KW-1185">Reference proteome</keyword>
<dbReference type="EMBL" id="VDUW01000004">
    <property type="protein sequence ID" value="TXL64947.1"/>
    <property type="molecule type" value="Genomic_DNA"/>
</dbReference>
<keyword evidence="2" id="KW-0732">Signal</keyword>
<dbReference type="Gene3D" id="3.40.50.1980">
    <property type="entry name" value="Nitrogenase molybdenum iron protein domain"/>
    <property type="match status" value="2"/>
</dbReference>
<dbReference type="GO" id="GO:0007155">
    <property type="term" value="P:cell adhesion"/>
    <property type="evidence" value="ECO:0007669"/>
    <property type="project" value="InterPro"/>
</dbReference>
<feature type="domain" description="NERD" evidence="3">
    <location>
        <begin position="261"/>
        <end position="317"/>
    </location>
</feature>
<feature type="signal peptide" evidence="2">
    <location>
        <begin position="1"/>
        <end position="17"/>
    </location>
</feature>
<evidence type="ECO:0000256" key="1">
    <source>
        <dbReference type="SAM" id="MobiDB-lite"/>
    </source>
</evidence>
<accession>A0A5C8NUT1</accession>
<dbReference type="PRINTS" id="PR00691">
    <property type="entry name" value="ADHESINB"/>
</dbReference>
<dbReference type="InterPro" id="IPR050492">
    <property type="entry name" value="Bact_metal-bind_prot9"/>
</dbReference>
<dbReference type="PANTHER" id="PTHR42953:SF8">
    <property type="entry name" value="ZINT DOMAIN-CONTAINING PROTEIN"/>
    <property type="match status" value="1"/>
</dbReference>
<evidence type="ECO:0000256" key="2">
    <source>
        <dbReference type="SAM" id="SignalP"/>
    </source>
</evidence>
<reference evidence="4 5" key="1">
    <citation type="submission" date="2019-06" db="EMBL/GenBank/DDBJ databases">
        <title>Cerasibacillus sp. nov., isolated from maize field.</title>
        <authorList>
            <person name="Lin S.-Y."/>
            <person name="Tsai C.-F."/>
            <person name="Young C.-C."/>
        </authorList>
    </citation>
    <scope>NUCLEOTIDE SEQUENCE [LARGE SCALE GENOMIC DNA]</scope>
    <source>
        <strain evidence="4 5">CC-CFT480</strain>
    </source>
</reference>
<dbReference type="GO" id="GO:0030001">
    <property type="term" value="P:metal ion transport"/>
    <property type="evidence" value="ECO:0007669"/>
    <property type="project" value="InterPro"/>
</dbReference>
<feature type="compositionally biased region" description="Basic and acidic residues" evidence="1">
    <location>
        <begin position="134"/>
        <end position="146"/>
    </location>
</feature>
<evidence type="ECO:0000313" key="4">
    <source>
        <dbReference type="EMBL" id="TXL64947.1"/>
    </source>
</evidence>
<dbReference type="PANTHER" id="PTHR42953">
    <property type="entry name" value="HIGH-AFFINITY ZINC UPTAKE SYSTEM PROTEIN ZNUA-RELATED"/>
    <property type="match status" value="1"/>
</dbReference>
<dbReference type="Pfam" id="PF01297">
    <property type="entry name" value="ZnuA"/>
    <property type="match status" value="1"/>
</dbReference>
<gene>
    <name evidence="4" type="ORF">FHP05_07305</name>
</gene>
<dbReference type="RefSeq" id="WP_147666627.1">
    <property type="nucleotide sequence ID" value="NZ_VDUW01000004.1"/>
</dbReference>
<protein>
    <submittedName>
        <fullName evidence="4">Adhesin</fullName>
    </submittedName>
</protein>